<evidence type="ECO:0000256" key="13">
    <source>
        <dbReference type="HAMAP-Rule" id="MF_00034"/>
    </source>
</evidence>
<dbReference type="Gene3D" id="3.30.420.10">
    <property type="entry name" value="Ribonuclease H-like superfamily/Ribonuclease H"/>
    <property type="match status" value="1"/>
</dbReference>
<reference evidence="16 17" key="1">
    <citation type="submission" date="2019-02" db="EMBL/GenBank/DDBJ databases">
        <title>Sequencing the genomes of 1000 actinobacteria strains.</title>
        <authorList>
            <person name="Klenk H.-P."/>
        </authorList>
    </citation>
    <scope>NUCLEOTIDE SEQUENCE [LARGE SCALE GENOMIC DNA]</scope>
    <source>
        <strain evidence="16 17">DSM 45779</strain>
    </source>
</reference>
<evidence type="ECO:0000256" key="14">
    <source>
        <dbReference type="NCBIfam" id="TIGR00228"/>
    </source>
</evidence>
<organism evidence="16 17">
    <name type="scientific">Pseudonocardia sediminis</name>
    <dbReference type="NCBI Taxonomy" id="1397368"/>
    <lineage>
        <taxon>Bacteria</taxon>
        <taxon>Bacillati</taxon>
        <taxon>Actinomycetota</taxon>
        <taxon>Actinomycetes</taxon>
        <taxon>Pseudonocardiales</taxon>
        <taxon>Pseudonocardiaceae</taxon>
        <taxon>Pseudonocardia</taxon>
    </lineage>
</organism>
<proteinExistence type="inferred from homology"/>
<evidence type="ECO:0000256" key="9">
    <source>
        <dbReference type="ARBA" id="ARBA00023125"/>
    </source>
</evidence>
<feature type="binding site" evidence="13">
    <location>
        <position position="141"/>
    </location>
    <ligand>
        <name>Mg(2+)</name>
        <dbReference type="ChEBI" id="CHEBI:18420"/>
        <label>1</label>
    </ligand>
</feature>
<keyword evidence="11 13" id="KW-0234">DNA repair</keyword>
<feature type="active site" evidence="13">
    <location>
        <position position="68"/>
    </location>
</feature>
<dbReference type="GO" id="GO:0003677">
    <property type="term" value="F:DNA binding"/>
    <property type="evidence" value="ECO:0007669"/>
    <property type="project" value="UniProtKB-KW"/>
</dbReference>
<comment type="caution">
    <text evidence="16">The sequence shown here is derived from an EMBL/GenBank/DDBJ whole genome shotgun (WGS) entry which is preliminary data.</text>
</comment>
<dbReference type="Proteomes" id="UP000291591">
    <property type="component" value="Unassembled WGS sequence"/>
</dbReference>
<dbReference type="PANTHER" id="PTHR30194:SF3">
    <property type="entry name" value="CROSSOVER JUNCTION ENDODEOXYRIBONUCLEASE RUVC"/>
    <property type="match status" value="1"/>
</dbReference>
<keyword evidence="3 13" id="KW-0540">Nuclease</keyword>
<evidence type="ECO:0000313" key="17">
    <source>
        <dbReference type="Proteomes" id="UP000291591"/>
    </source>
</evidence>
<dbReference type="HAMAP" id="MF_00034">
    <property type="entry name" value="RuvC"/>
    <property type="match status" value="1"/>
</dbReference>
<keyword evidence="5 13" id="KW-0255">Endonuclease</keyword>
<dbReference type="InterPro" id="IPR002176">
    <property type="entry name" value="X-over_junc_endoDNase_RuvC"/>
</dbReference>
<comment type="subunit">
    <text evidence="13">Homodimer which binds Holliday junction (HJ) DNA. The HJ becomes 2-fold symmetrical on binding to RuvC with unstacked arms; it has a different conformation from HJ DNA in complex with RuvA. In the full resolvosome a probable DNA-RuvA(4)-RuvB(12)-RuvC(2) complex forms which resolves the HJ.</text>
</comment>
<dbReference type="SUPFAM" id="SSF53098">
    <property type="entry name" value="Ribonuclease H-like"/>
    <property type="match status" value="1"/>
</dbReference>
<dbReference type="PRINTS" id="PR00696">
    <property type="entry name" value="RSOLVASERUVC"/>
</dbReference>
<comment type="similarity">
    <text evidence="1 13">Belongs to the RuvC family.</text>
</comment>
<evidence type="ECO:0000256" key="15">
    <source>
        <dbReference type="SAM" id="MobiDB-lite"/>
    </source>
</evidence>
<feature type="binding site" evidence="13">
    <location>
        <position position="68"/>
    </location>
    <ligand>
        <name>Mg(2+)</name>
        <dbReference type="ChEBI" id="CHEBI:18420"/>
        <label>2</label>
    </ligand>
</feature>
<evidence type="ECO:0000256" key="8">
    <source>
        <dbReference type="ARBA" id="ARBA00022842"/>
    </source>
</evidence>
<evidence type="ECO:0000313" key="16">
    <source>
        <dbReference type="EMBL" id="RZT86149.1"/>
    </source>
</evidence>
<feature type="compositionally biased region" description="Low complexity" evidence="15">
    <location>
        <begin position="210"/>
        <end position="222"/>
    </location>
</feature>
<dbReference type="EC" id="3.1.21.10" evidence="13 14"/>
<comment type="function">
    <text evidence="13">The RuvA-RuvB-RuvC complex processes Holliday junction (HJ) DNA during genetic recombination and DNA repair. Endonuclease that resolves HJ intermediates. Cleaves cruciform DNA by making single-stranded nicks across the HJ at symmetrical positions within the homologous arms, yielding a 5'-phosphate and a 3'-hydroxyl group; requires a central core of homology in the junction. The consensus cleavage sequence is 5'-(A/T)TT(C/G)-3'. Cleavage occurs on the 3'-side of the TT dinucleotide at the point of strand exchange. HJ branch migration catalyzed by RuvA-RuvB allows RuvC to scan DNA until it finds its consensus sequence, where it cleaves and resolves the cruciform DNA.</text>
</comment>
<evidence type="ECO:0000256" key="11">
    <source>
        <dbReference type="ARBA" id="ARBA00023204"/>
    </source>
</evidence>
<evidence type="ECO:0000256" key="2">
    <source>
        <dbReference type="ARBA" id="ARBA00022490"/>
    </source>
</evidence>
<name>A0A4Q7V0U9_PSEST</name>
<dbReference type="GO" id="GO:0000287">
    <property type="term" value="F:magnesium ion binding"/>
    <property type="evidence" value="ECO:0007669"/>
    <property type="project" value="UniProtKB-UniRule"/>
</dbReference>
<dbReference type="NCBIfam" id="TIGR00228">
    <property type="entry name" value="ruvC"/>
    <property type="match status" value="1"/>
</dbReference>
<dbReference type="InterPro" id="IPR036397">
    <property type="entry name" value="RNaseH_sf"/>
</dbReference>
<keyword evidence="6 13" id="KW-0227">DNA damage</keyword>
<dbReference type="RefSeq" id="WP_130290497.1">
    <property type="nucleotide sequence ID" value="NZ_SHKL01000001.1"/>
</dbReference>
<feature type="region of interest" description="Disordered" evidence="15">
    <location>
        <begin position="180"/>
        <end position="222"/>
    </location>
</feature>
<evidence type="ECO:0000256" key="10">
    <source>
        <dbReference type="ARBA" id="ARBA00023172"/>
    </source>
</evidence>
<comment type="subcellular location">
    <subcellularLocation>
        <location evidence="13">Cytoplasm</location>
    </subcellularLocation>
</comment>
<gene>
    <name evidence="13" type="primary">ruvC</name>
    <name evidence="16" type="ORF">EV383_3038</name>
</gene>
<keyword evidence="7 13" id="KW-0378">Hydrolase</keyword>
<keyword evidence="2 13" id="KW-0963">Cytoplasm</keyword>
<dbReference type="OrthoDB" id="9805499at2"/>
<evidence type="ECO:0000256" key="4">
    <source>
        <dbReference type="ARBA" id="ARBA00022723"/>
    </source>
</evidence>
<keyword evidence="4 13" id="KW-0479">Metal-binding</keyword>
<evidence type="ECO:0000256" key="12">
    <source>
        <dbReference type="ARBA" id="ARBA00029354"/>
    </source>
</evidence>
<dbReference type="FunFam" id="3.30.420.10:FF:000002">
    <property type="entry name" value="Crossover junction endodeoxyribonuclease RuvC"/>
    <property type="match status" value="1"/>
</dbReference>
<dbReference type="Pfam" id="PF02075">
    <property type="entry name" value="RuvC"/>
    <property type="match status" value="1"/>
</dbReference>
<comment type="catalytic activity">
    <reaction evidence="12 13">
        <text>Endonucleolytic cleavage at a junction such as a reciprocal single-stranded crossover between two homologous DNA duplexes (Holliday junction).</text>
        <dbReference type="EC" id="3.1.21.10"/>
    </reaction>
</comment>
<dbReference type="InterPro" id="IPR020563">
    <property type="entry name" value="X-over_junc_endoDNase_Mg_BS"/>
</dbReference>
<dbReference type="GO" id="GO:0006281">
    <property type="term" value="P:DNA repair"/>
    <property type="evidence" value="ECO:0007669"/>
    <property type="project" value="UniProtKB-UniRule"/>
</dbReference>
<evidence type="ECO:0000256" key="5">
    <source>
        <dbReference type="ARBA" id="ARBA00022759"/>
    </source>
</evidence>
<dbReference type="GO" id="GO:0048476">
    <property type="term" value="C:Holliday junction resolvase complex"/>
    <property type="evidence" value="ECO:0007669"/>
    <property type="project" value="UniProtKB-UniRule"/>
</dbReference>
<sequence length="222" mass="23336">MRVLGVDPGLTRCGIGVVQGGPGRTVACVDVGVVRSAPDMPLERRLLGVADEVGRWVERHRPDVIAIERVFSQHNVRTVMGTAQASGVVALVAARAGLPVAFHTPSEVKAAVTGEGRAGKEQVTTMVTRLLGLAEAPRPADAADALALAICHCWRAPMLDRMAEAKARADEMAKVHKARLAEAARSRPGVSYPRGTVRGRTGVRDAAPGSTSPTSTTNGRQK</sequence>
<dbReference type="GO" id="GO:0006310">
    <property type="term" value="P:DNA recombination"/>
    <property type="evidence" value="ECO:0007669"/>
    <property type="project" value="UniProtKB-UniRule"/>
</dbReference>
<protein>
    <recommendedName>
        <fullName evidence="13 14">Crossover junction endodeoxyribonuclease RuvC</fullName>
        <ecNumber evidence="13 14">3.1.21.10</ecNumber>
    </recommendedName>
    <alternativeName>
        <fullName evidence="13">Holliday junction nuclease RuvC</fullName>
    </alternativeName>
    <alternativeName>
        <fullName evidence="13">Holliday junction resolvase RuvC</fullName>
    </alternativeName>
</protein>
<comment type="cofactor">
    <cofactor evidence="13">
        <name>Mg(2+)</name>
        <dbReference type="ChEBI" id="CHEBI:18420"/>
    </cofactor>
    <text evidence="13">Binds 2 Mg(2+) ion per subunit.</text>
</comment>
<dbReference type="GO" id="GO:0005737">
    <property type="term" value="C:cytoplasm"/>
    <property type="evidence" value="ECO:0007669"/>
    <property type="project" value="UniProtKB-SubCell"/>
</dbReference>
<feature type="active site" evidence="13">
    <location>
        <position position="7"/>
    </location>
</feature>
<keyword evidence="8 13" id="KW-0460">Magnesium</keyword>
<dbReference type="EMBL" id="SHKL01000001">
    <property type="protein sequence ID" value="RZT86149.1"/>
    <property type="molecule type" value="Genomic_DNA"/>
</dbReference>
<feature type="binding site" evidence="13">
    <location>
        <position position="7"/>
    </location>
    <ligand>
        <name>Mg(2+)</name>
        <dbReference type="ChEBI" id="CHEBI:18420"/>
        <label>1</label>
    </ligand>
</feature>
<evidence type="ECO:0000256" key="3">
    <source>
        <dbReference type="ARBA" id="ARBA00022722"/>
    </source>
</evidence>
<dbReference type="CDD" id="cd16962">
    <property type="entry name" value="RuvC"/>
    <property type="match status" value="1"/>
</dbReference>
<evidence type="ECO:0000256" key="1">
    <source>
        <dbReference type="ARBA" id="ARBA00009518"/>
    </source>
</evidence>
<accession>A0A4Q7V0U9</accession>
<keyword evidence="10 13" id="KW-0233">DNA recombination</keyword>
<feature type="active site" evidence="13">
    <location>
        <position position="141"/>
    </location>
</feature>
<dbReference type="InterPro" id="IPR012337">
    <property type="entry name" value="RNaseH-like_sf"/>
</dbReference>
<keyword evidence="9 13" id="KW-0238">DNA-binding</keyword>
<evidence type="ECO:0000256" key="6">
    <source>
        <dbReference type="ARBA" id="ARBA00022763"/>
    </source>
</evidence>
<dbReference type="AlphaFoldDB" id="A0A4Q7V0U9"/>
<dbReference type="PROSITE" id="PS01321">
    <property type="entry name" value="RUVC"/>
    <property type="match status" value="1"/>
</dbReference>
<dbReference type="PANTHER" id="PTHR30194">
    <property type="entry name" value="CROSSOVER JUNCTION ENDODEOXYRIBONUCLEASE RUVC"/>
    <property type="match status" value="1"/>
</dbReference>
<keyword evidence="17" id="KW-1185">Reference proteome</keyword>
<dbReference type="GO" id="GO:0008821">
    <property type="term" value="F:crossover junction DNA endonuclease activity"/>
    <property type="evidence" value="ECO:0007669"/>
    <property type="project" value="UniProtKB-UniRule"/>
</dbReference>
<evidence type="ECO:0000256" key="7">
    <source>
        <dbReference type="ARBA" id="ARBA00022801"/>
    </source>
</evidence>